<evidence type="ECO:0000313" key="3">
    <source>
        <dbReference type="Proteomes" id="UP001596328"/>
    </source>
</evidence>
<evidence type="ECO:0000313" key="2">
    <source>
        <dbReference type="EMBL" id="MFC6722986.1"/>
    </source>
</evidence>
<protein>
    <submittedName>
        <fullName evidence="2">Uncharacterized protein</fullName>
    </submittedName>
</protein>
<organism evidence="2 3">
    <name type="scientific">Halobium palmae</name>
    <dbReference type="NCBI Taxonomy" id="1776492"/>
    <lineage>
        <taxon>Archaea</taxon>
        <taxon>Methanobacteriati</taxon>
        <taxon>Methanobacteriota</taxon>
        <taxon>Stenosarchaea group</taxon>
        <taxon>Halobacteria</taxon>
        <taxon>Halobacteriales</taxon>
        <taxon>Haloferacaceae</taxon>
        <taxon>Halobium</taxon>
    </lineage>
</organism>
<gene>
    <name evidence="2" type="ORF">ACFQE1_00955</name>
</gene>
<proteinExistence type="predicted"/>
<feature type="compositionally biased region" description="Basic and acidic residues" evidence="1">
    <location>
        <begin position="30"/>
        <end position="51"/>
    </location>
</feature>
<accession>A0ABD5RUR8</accession>
<dbReference type="AlphaFoldDB" id="A0ABD5RUR8"/>
<feature type="region of interest" description="Disordered" evidence="1">
    <location>
        <begin position="1"/>
        <end position="51"/>
    </location>
</feature>
<comment type="caution">
    <text evidence="2">The sequence shown here is derived from an EMBL/GenBank/DDBJ whole genome shotgun (WGS) entry which is preliminary data.</text>
</comment>
<dbReference type="Proteomes" id="UP001596328">
    <property type="component" value="Unassembled WGS sequence"/>
</dbReference>
<keyword evidence="3" id="KW-1185">Reference proteome</keyword>
<sequence length="51" mass="5806">MVGGPDPETLIERGLIGEGDPKTAAAAMRDTIDRKREQERSRRENLRERVE</sequence>
<name>A0ABD5RUR8_9EURY</name>
<reference evidence="2 3" key="1">
    <citation type="journal article" date="2019" name="Int. J. Syst. Evol. Microbiol.">
        <title>The Global Catalogue of Microorganisms (GCM) 10K type strain sequencing project: providing services to taxonomists for standard genome sequencing and annotation.</title>
        <authorList>
            <consortium name="The Broad Institute Genomics Platform"/>
            <consortium name="The Broad Institute Genome Sequencing Center for Infectious Disease"/>
            <person name="Wu L."/>
            <person name="Ma J."/>
        </authorList>
    </citation>
    <scope>NUCLEOTIDE SEQUENCE [LARGE SCALE GENOMIC DNA]</scope>
    <source>
        <strain evidence="2 3">NBRC 111368</strain>
    </source>
</reference>
<evidence type="ECO:0000256" key="1">
    <source>
        <dbReference type="SAM" id="MobiDB-lite"/>
    </source>
</evidence>
<dbReference type="EMBL" id="JBHSWU010000002">
    <property type="protein sequence ID" value="MFC6722986.1"/>
    <property type="molecule type" value="Genomic_DNA"/>
</dbReference>